<dbReference type="HAMAP" id="MF_00295">
    <property type="entry name" value="MetA_acyltransf"/>
    <property type="match status" value="1"/>
</dbReference>
<keyword evidence="1 7" id="KW-0963">Cytoplasm</keyword>
<dbReference type="UniPathway" id="UPA00051">
    <property type="reaction ID" value="UER00074"/>
</dbReference>
<dbReference type="GO" id="GO:0004414">
    <property type="term" value="F:homoserine O-acetyltransferase activity"/>
    <property type="evidence" value="ECO:0007669"/>
    <property type="project" value="UniProtKB-EC"/>
</dbReference>
<dbReference type="PIRSF" id="PIRSF000450">
    <property type="entry name" value="H_ser_succinyltr"/>
    <property type="match status" value="1"/>
</dbReference>
<comment type="caution">
    <text evidence="7">Lacks conserved residue(s) required for the propagation of feature annotation.</text>
</comment>
<dbReference type="Pfam" id="PF04204">
    <property type="entry name" value="HTS"/>
    <property type="match status" value="1"/>
</dbReference>
<comment type="pathway">
    <text evidence="7">Amino-acid biosynthesis; L-methionine biosynthesis via de novo pathway; O-acetyl-L-homoserine from L-homoserine: step 1/1.</text>
</comment>
<feature type="binding site" evidence="7">
    <location>
        <position position="249"/>
    </location>
    <ligand>
        <name>substrate</name>
    </ligand>
</feature>
<keyword evidence="4 7" id="KW-0486">Methionine biosynthesis</keyword>
<name>A0A1L8QPM1_9ENTE</name>
<dbReference type="RefSeq" id="WP_071875448.1">
    <property type="nucleotide sequence ID" value="NZ_JBHSHF010000011.1"/>
</dbReference>
<evidence type="ECO:0000256" key="7">
    <source>
        <dbReference type="HAMAP-Rule" id="MF_00295"/>
    </source>
</evidence>
<feature type="site" description="Important for acyl-CoA specificity" evidence="7">
    <location>
        <position position="111"/>
    </location>
</feature>
<dbReference type="GO" id="GO:0008899">
    <property type="term" value="F:homoserine O-succinyltransferase activity"/>
    <property type="evidence" value="ECO:0007669"/>
    <property type="project" value="UniProtKB-UniRule"/>
</dbReference>
<evidence type="ECO:0000256" key="4">
    <source>
        <dbReference type="ARBA" id="ARBA00023167"/>
    </source>
</evidence>
<comment type="catalytic activity">
    <reaction evidence="6 7">
        <text>L-homoserine + acetyl-CoA = O-acetyl-L-homoserine + CoA</text>
        <dbReference type="Rhea" id="RHEA:13701"/>
        <dbReference type="ChEBI" id="CHEBI:57287"/>
        <dbReference type="ChEBI" id="CHEBI:57288"/>
        <dbReference type="ChEBI" id="CHEBI:57476"/>
        <dbReference type="ChEBI" id="CHEBI:57716"/>
        <dbReference type="EC" id="2.3.1.31"/>
    </reaction>
</comment>
<dbReference type="PANTHER" id="PTHR20919">
    <property type="entry name" value="HOMOSERINE O-SUCCINYLTRANSFERASE"/>
    <property type="match status" value="1"/>
</dbReference>
<keyword evidence="3 7" id="KW-0808">Transferase</keyword>
<sequence>MPIKLAPGLPIRKQLKEEGIVAIDEHRARSQDIRPLKILILNLMPKKESTELQLLRLLGNTPLQIEVDFVYTQTYEASHTPRSYLKEFYKSYEQIKDQQYDGLIITGAPVEHLAYREVSYIQELDRILAWSKRNVFARVYICWGAQYGLYHDYGINNVKLDQKLFGIFDYQVQAPSHPLLRGFNDSYQVPQSRHTTIDGHKIKATEDLAILSSHPIYGPDMIASRSGRDVYLLGHLEYDRTTLEDEYQRDLAANKIIQAPENYYPAGEQGGKPVFSWRSYAHLFYNNWLNEVYQNTYYDLTDLLREEN</sequence>
<feature type="active site" description="Acyl-thioester intermediate" evidence="7 8">
    <location>
        <position position="142"/>
    </location>
</feature>
<dbReference type="Gene3D" id="3.40.50.880">
    <property type="match status" value="1"/>
</dbReference>
<feature type="binding site" evidence="7">
    <location>
        <position position="192"/>
    </location>
    <ligand>
        <name>substrate</name>
    </ligand>
</feature>
<evidence type="ECO:0000256" key="8">
    <source>
        <dbReference type="PIRSR" id="PIRSR000450-1"/>
    </source>
</evidence>
<dbReference type="EMBL" id="JXKD01000016">
    <property type="protein sequence ID" value="OJG09417.1"/>
    <property type="molecule type" value="Genomic_DNA"/>
</dbReference>
<dbReference type="GO" id="GO:0005737">
    <property type="term" value="C:cytoplasm"/>
    <property type="evidence" value="ECO:0007669"/>
    <property type="project" value="UniProtKB-SubCell"/>
</dbReference>
<dbReference type="Proteomes" id="UP000182149">
    <property type="component" value="Unassembled WGS sequence"/>
</dbReference>
<feature type="active site" evidence="7">
    <location>
        <position position="237"/>
    </location>
</feature>
<keyword evidence="2 7" id="KW-0028">Amino-acid biosynthesis</keyword>
<dbReference type="InterPro" id="IPR029062">
    <property type="entry name" value="Class_I_gatase-like"/>
</dbReference>
<comment type="subcellular location">
    <subcellularLocation>
        <location evidence="7">Cytoplasm</location>
    </subcellularLocation>
</comment>
<dbReference type="SUPFAM" id="SSF52317">
    <property type="entry name" value="Class I glutamine amidotransferase-like"/>
    <property type="match status" value="1"/>
</dbReference>
<evidence type="ECO:0000256" key="5">
    <source>
        <dbReference type="ARBA" id="ARBA00023315"/>
    </source>
</evidence>
<dbReference type="OrthoDB" id="9772423at2"/>
<dbReference type="PANTHER" id="PTHR20919:SF0">
    <property type="entry name" value="HOMOSERINE O-SUCCINYLTRANSFERASE"/>
    <property type="match status" value="1"/>
</dbReference>
<accession>A0A1L8QPM1</accession>
<comment type="caution">
    <text evidence="9">The sequence shown here is derived from an EMBL/GenBank/DDBJ whole genome shotgun (WGS) entry which is preliminary data.</text>
</comment>
<comment type="function">
    <text evidence="7">Transfers an acetyl group from acetyl-CoA to L-homoserine, forming acetyl-L-homoserine.</text>
</comment>
<dbReference type="STRING" id="328396.RU93_GL000748"/>
<dbReference type="CDD" id="cd03131">
    <property type="entry name" value="GATase1_HTS"/>
    <property type="match status" value="1"/>
</dbReference>
<reference evidence="9 10" key="1">
    <citation type="submission" date="2014-12" db="EMBL/GenBank/DDBJ databases">
        <title>Draft genome sequences of 29 type strains of Enterococci.</title>
        <authorList>
            <person name="Zhong Z."/>
            <person name="Sun Z."/>
            <person name="Liu W."/>
            <person name="Zhang W."/>
            <person name="Zhang H."/>
        </authorList>
    </citation>
    <scope>NUCLEOTIDE SEQUENCE [LARGE SCALE GENOMIC DNA]</scope>
    <source>
        <strain evidence="9 10">DSM 17690</strain>
    </source>
</reference>
<proteinExistence type="inferred from homology"/>
<gene>
    <name evidence="7" type="primary">metAA</name>
    <name evidence="9" type="ORF">RU93_GL000748</name>
</gene>
<dbReference type="AlphaFoldDB" id="A0A1L8QPM1"/>
<dbReference type="NCBIfam" id="TIGR01001">
    <property type="entry name" value="metA"/>
    <property type="match status" value="1"/>
</dbReference>
<protein>
    <recommendedName>
        <fullName evidence="7">Homoserine O-acetyltransferase</fullName>
        <shortName evidence="7">HAT</shortName>
        <ecNumber evidence="7">2.3.1.31</ecNumber>
    </recommendedName>
    <alternativeName>
        <fullName evidence="7">Homoserine transacetylase</fullName>
        <shortName evidence="7">HTA</shortName>
    </alternativeName>
</protein>
<evidence type="ECO:0000313" key="10">
    <source>
        <dbReference type="Proteomes" id="UP000182149"/>
    </source>
</evidence>
<evidence type="ECO:0000313" key="9">
    <source>
        <dbReference type="EMBL" id="OJG09417.1"/>
    </source>
</evidence>
<evidence type="ECO:0000256" key="3">
    <source>
        <dbReference type="ARBA" id="ARBA00022679"/>
    </source>
</evidence>
<keyword evidence="10" id="KW-1185">Reference proteome</keyword>
<feature type="site" description="Important for substrate specificity" evidence="7">
    <location>
        <position position="192"/>
    </location>
</feature>
<dbReference type="InterPro" id="IPR005697">
    <property type="entry name" value="HST_MetA"/>
</dbReference>
<dbReference type="GO" id="GO:0019281">
    <property type="term" value="P:L-methionine biosynthetic process from homoserine via O-succinyl-L-homoserine and cystathionine"/>
    <property type="evidence" value="ECO:0007669"/>
    <property type="project" value="InterPro"/>
</dbReference>
<evidence type="ECO:0000256" key="2">
    <source>
        <dbReference type="ARBA" id="ARBA00022605"/>
    </source>
</evidence>
<keyword evidence="5 7" id="KW-0012">Acyltransferase</keyword>
<feature type="binding site" evidence="7">
    <location>
        <position position="163"/>
    </location>
    <ligand>
        <name>substrate</name>
    </ligand>
</feature>
<evidence type="ECO:0000256" key="6">
    <source>
        <dbReference type="ARBA" id="ARBA00049043"/>
    </source>
</evidence>
<evidence type="ECO:0000256" key="1">
    <source>
        <dbReference type="ARBA" id="ARBA00022490"/>
    </source>
</evidence>
<feature type="active site" description="Proton acceptor" evidence="7">
    <location>
        <position position="235"/>
    </location>
</feature>
<dbReference type="EC" id="2.3.1.31" evidence="7"/>
<dbReference type="InterPro" id="IPR033752">
    <property type="entry name" value="MetA_family"/>
</dbReference>
<comment type="similarity">
    <text evidence="7">Belongs to the MetA family.</text>
</comment>
<organism evidence="9 10">
    <name type="scientific">Enterococcus aquimarinus</name>
    <dbReference type="NCBI Taxonomy" id="328396"/>
    <lineage>
        <taxon>Bacteria</taxon>
        <taxon>Bacillati</taxon>
        <taxon>Bacillota</taxon>
        <taxon>Bacilli</taxon>
        <taxon>Lactobacillales</taxon>
        <taxon>Enterococcaceae</taxon>
        <taxon>Enterococcus</taxon>
    </lineage>
</organism>